<keyword evidence="1" id="KW-1133">Transmembrane helix</keyword>
<protein>
    <submittedName>
        <fullName evidence="2">Uncharacterized protein</fullName>
    </submittedName>
</protein>
<gene>
    <name evidence="2" type="ORF">Dcar01_01664</name>
</gene>
<dbReference type="RefSeq" id="WP_345463698.1">
    <property type="nucleotide sequence ID" value="NZ_BAABRP010000004.1"/>
</dbReference>
<reference evidence="2 3" key="1">
    <citation type="submission" date="2024-02" db="EMBL/GenBank/DDBJ databases">
        <title>Deinococcus carri NBRC 110142.</title>
        <authorList>
            <person name="Ichikawa N."/>
            <person name="Katano-Makiyama Y."/>
            <person name="Hidaka K."/>
        </authorList>
    </citation>
    <scope>NUCLEOTIDE SEQUENCE [LARGE SCALE GENOMIC DNA]</scope>
    <source>
        <strain evidence="2 3">NBRC 110142</strain>
    </source>
</reference>
<proteinExistence type="predicted"/>
<dbReference type="Proteomes" id="UP001401887">
    <property type="component" value="Unassembled WGS sequence"/>
</dbReference>
<keyword evidence="3" id="KW-1185">Reference proteome</keyword>
<comment type="caution">
    <text evidence="2">The sequence shown here is derived from an EMBL/GenBank/DDBJ whole genome shotgun (WGS) entry which is preliminary data.</text>
</comment>
<keyword evidence="1" id="KW-0812">Transmembrane</keyword>
<organism evidence="2 3">
    <name type="scientific">Deinococcus carri</name>
    <dbReference type="NCBI Taxonomy" id="1211323"/>
    <lineage>
        <taxon>Bacteria</taxon>
        <taxon>Thermotogati</taxon>
        <taxon>Deinococcota</taxon>
        <taxon>Deinococci</taxon>
        <taxon>Deinococcales</taxon>
        <taxon>Deinococcaceae</taxon>
        <taxon>Deinococcus</taxon>
    </lineage>
</organism>
<name>A0ABP9W6E8_9DEIO</name>
<keyword evidence="1" id="KW-0472">Membrane</keyword>
<dbReference type="EMBL" id="BAABRP010000004">
    <property type="protein sequence ID" value="GAA5512940.1"/>
    <property type="molecule type" value="Genomic_DNA"/>
</dbReference>
<evidence type="ECO:0000256" key="1">
    <source>
        <dbReference type="SAM" id="Phobius"/>
    </source>
</evidence>
<sequence length="63" mass="6940">MLVALLICPVMFILVLVEVVGIVGWAGLAVLCAKAGVSSRATIRGRQKRLFMVFLRLKDRRPS</sequence>
<accession>A0ABP9W6E8</accession>
<feature type="transmembrane region" description="Helical" evidence="1">
    <location>
        <begin position="12"/>
        <end position="37"/>
    </location>
</feature>
<evidence type="ECO:0000313" key="3">
    <source>
        <dbReference type="Proteomes" id="UP001401887"/>
    </source>
</evidence>
<evidence type="ECO:0000313" key="2">
    <source>
        <dbReference type="EMBL" id="GAA5512940.1"/>
    </source>
</evidence>